<evidence type="ECO:0000256" key="8">
    <source>
        <dbReference type="ARBA" id="ARBA00049047"/>
    </source>
</evidence>
<dbReference type="EC" id="4.2.1.20" evidence="9"/>
<comment type="subunit">
    <text evidence="3 9">Tetramer of two alpha and two beta chains.</text>
</comment>
<dbReference type="SUPFAM" id="SSF51366">
    <property type="entry name" value="Ribulose-phoshate binding barrel"/>
    <property type="match status" value="1"/>
</dbReference>
<reference evidence="12" key="1">
    <citation type="submission" date="2018-02" db="EMBL/GenBank/DDBJ databases">
        <authorList>
            <person name="Hausmann B."/>
        </authorList>
    </citation>
    <scope>NUCLEOTIDE SEQUENCE [LARGE SCALE GENOMIC DNA]</scope>
    <source>
        <strain evidence="12">Peat soil MAG SbA5</strain>
    </source>
</reference>
<evidence type="ECO:0000256" key="9">
    <source>
        <dbReference type="HAMAP-Rule" id="MF_00131"/>
    </source>
</evidence>
<dbReference type="GO" id="GO:0004834">
    <property type="term" value="F:tryptophan synthase activity"/>
    <property type="evidence" value="ECO:0007669"/>
    <property type="project" value="UniProtKB-UniRule"/>
</dbReference>
<proteinExistence type="inferred from homology"/>
<keyword evidence="6 9" id="KW-0057">Aromatic amino acid biosynthesis</keyword>
<evidence type="ECO:0000256" key="10">
    <source>
        <dbReference type="RuleBase" id="RU003662"/>
    </source>
</evidence>
<evidence type="ECO:0000313" key="12">
    <source>
        <dbReference type="Proteomes" id="UP000239735"/>
    </source>
</evidence>
<evidence type="ECO:0000256" key="6">
    <source>
        <dbReference type="ARBA" id="ARBA00023141"/>
    </source>
</evidence>
<dbReference type="PANTHER" id="PTHR43406:SF1">
    <property type="entry name" value="TRYPTOPHAN SYNTHASE ALPHA CHAIN, CHLOROPLASTIC"/>
    <property type="match status" value="1"/>
</dbReference>
<feature type="active site" description="Proton acceptor" evidence="9">
    <location>
        <position position="41"/>
    </location>
</feature>
<dbReference type="InterPro" id="IPR018204">
    <property type="entry name" value="Trp_synthase_alpha_AS"/>
</dbReference>
<gene>
    <name evidence="9 11" type="primary">trpA</name>
    <name evidence="11" type="ORF">SBA5_140064</name>
</gene>
<accession>A0A2N9L4F5</accession>
<protein>
    <recommendedName>
        <fullName evidence="9">Tryptophan synthase alpha chain</fullName>
        <ecNumber evidence="9">4.2.1.20</ecNumber>
    </recommendedName>
</protein>
<organism evidence="11 12">
    <name type="scientific">Candidatus Sulfuritelmatomonas gaucii</name>
    <dbReference type="NCBI Taxonomy" id="2043161"/>
    <lineage>
        <taxon>Bacteria</taxon>
        <taxon>Pseudomonadati</taxon>
        <taxon>Acidobacteriota</taxon>
        <taxon>Terriglobia</taxon>
        <taxon>Terriglobales</taxon>
        <taxon>Acidobacteriaceae</taxon>
        <taxon>Candidatus Sulfuritelmatomonas</taxon>
    </lineage>
</organism>
<dbReference type="Pfam" id="PF00290">
    <property type="entry name" value="Trp_syntA"/>
    <property type="match status" value="1"/>
</dbReference>
<dbReference type="FunFam" id="3.20.20.70:FF:000037">
    <property type="entry name" value="Tryptophan synthase alpha chain"/>
    <property type="match status" value="1"/>
</dbReference>
<evidence type="ECO:0000256" key="5">
    <source>
        <dbReference type="ARBA" id="ARBA00022822"/>
    </source>
</evidence>
<dbReference type="CDD" id="cd04724">
    <property type="entry name" value="Tryptophan_synthase_alpha"/>
    <property type="match status" value="1"/>
</dbReference>
<dbReference type="PANTHER" id="PTHR43406">
    <property type="entry name" value="TRYPTOPHAN SYNTHASE, ALPHA CHAIN"/>
    <property type="match status" value="1"/>
</dbReference>
<evidence type="ECO:0000256" key="7">
    <source>
        <dbReference type="ARBA" id="ARBA00023239"/>
    </source>
</evidence>
<evidence type="ECO:0000256" key="3">
    <source>
        <dbReference type="ARBA" id="ARBA00011270"/>
    </source>
</evidence>
<dbReference type="EMBL" id="OKRB01000046">
    <property type="protein sequence ID" value="SPE18197.1"/>
    <property type="molecule type" value="Genomic_DNA"/>
</dbReference>
<comment type="catalytic activity">
    <reaction evidence="8 9">
        <text>(1S,2R)-1-C-(indol-3-yl)glycerol 3-phosphate + L-serine = D-glyceraldehyde 3-phosphate + L-tryptophan + H2O</text>
        <dbReference type="Rhea" id="RHEA:10532"/>
        <dbReference type="ChEBI" id="CHEBI:15377"/>
        <dbReference type="ChEBI" id="CHEBI:33384"/>
        <dbReference type="ChEBI" id="CHEBI:57912"/>
        <dbReference type="ChEBI" id="CHEBI:58866"/>
        <dbReference type="ChEBI" id="CHEBI:59776"/>
        <dbReference type="EC" id="4.2.1.20"/>
    </reaction>
</comment>
<feature type="active site" description="Proton acceptor" evidence="9">
    <location>
        <position position="52"/>
    </location>
</feature>
<sequence length="260" mass="27399">MPIRFDHKPGLVVYLTAGDPSLNATREIALAAIDAGADVIELGVPFSDPLADGPIIQRASERALARGTRLKDVLALARKIRAARPAAGLIIFTYLNPILRYGLRKFADDAKAAGVDGVLATDMIVEEAAEYLAEMDRVGLAPVFLAAPTSPDARLEAIAKYSKGFVYAISRVGVTGTQQSVAADATALVARIRRWSKLPVAVGFGISNAEHFAQVAEFADAAAIGSAIVELVERSTPETAPGAVARFIKGLYLPYAAAAR</sequence>
<dbReference type="AlphaFoldDB" id="A0A2N9L4F5"/>
<dbReference type="InterPro" id="IPR013785">
    <property type="entry name" value="Aldolase_TIM"/>
</dbReference>
<dbReference type="Proteomes" id="UP000239735">
    <property type="component" value="Unassembled WGS sequence"/>
</dbReference>
<dbReference type="HAMAP" id="MF_00131">
    <property type="entry name" value="Trp_synth_alpha"/>
    <property type="match status" value="1"/>
</dbReference>
<evidence type="ECO:0000256" key="4">
    <source>
        <dbReference type="ARBA" id="ARBA00022605"/>
    </source>
</evidence>
<keyword evidence="7 9" id="KW-0456">Lyase</keyword>
<dbReference type="InterPro" id="IPR011060">
    <property type="entry name" value="RibuloseP-bd_barrel"/>
</dbReference>
<name>A0A2N9L4F5_9BACT</name>
<keyword evidence="5 9" id="KW-0822">Tryptophan biosynthesis</keyword>
<comment type="function">
    <text evidence="1 9">The alpha subunit is responsible for the aldol cleavage of indoleglycerol phosphate to indole and glyceraldehyde 3-phosphate.</text>
</comment>
<dbReference type="OrthoDB" id="9804578at2"/>
<dbReference type="PROSITE" id="PS00167">
    <property type="entry name" value="TRP_SYNTHASE_ALPHA"/>
    <property type="match status" value="1"/>
</dbReference>
<dbReference type="GO" id="GO:0005829">
    <property type="term" value="C:cytosol"/>
    <property type="evidence" value="ECO:0007669"/>
    <property type="project" value="TreeGrafter"/>
</dbReference>
<keyword evidence="4 9" id="KW-0028">Amino-acid biosynthesis</keyword>
<dbReference type="UniPathway" id="UPA00035">
    <property type="reaction ID" value="UER00044"/>
</dbReference>
<comment type="similarity">
    <text evidence="9 10">Belongs to the TrpA family.</text>
</comment>
<evidence type="ECO:0000313" key="11">
    <source>
        <dbReference type="EMBL" id="SPE18197.1"/>
    </source>
</evidence>
<evidence type="ECO:0000256" key="2">
    <source>
        <dbReference type="ARBA" id="ARBA00004733"/>
    </source>
</evidence>
<dbReference type="Gene3D" id="3.20.20.70">
    <property type="entry name" value="Aldolase class I"/>
    <property type="match status" value="1"/>
</dbReference>
<comment type="pathway">
    <text evidence="2 9">Amino-acid biosynthesis; L-tryptophan biosynthesis; L-tryptophan from chorismate: step 5/5.</text>
</comment>
<dbReference type="InterPro" id="IPR002028">
    <property type="entry name" value="Trp_synthase_suA"/>
</dbReference>
<dbReference type="NCBIfam" id="TIGR00262">
    <property type="entry name" value="trpA"/>
    <property type="match status" value="1"/>
</dbReference>
<evidence type="ECO:0000256" key="1">
    <source>
        <dbReference type="ARBA" id="ARBA00003365"/>
    </source>
</evidence>